<evidence type="ECO:0000256" key="2">
    <source>
        <dbReference type="SAM" id="SignalP"/>
    </source>
</evidence>
<proteinExistence type="predicted"/>
<gene>
    <name evidence="3" type="ORF">CLHUN_34100</name>
</gene>
<protein>
    <recommendedName>
        <fullName evidence="5">PepSY domain-containing protein</fullName>
    </recommendedName>
</protein>
<feature type="region of interest" description="Disordered" evidence="1">
    <location>
        <begin position="31"/>
        <end position="52"/>
    </location>
</feature>
<organism evidence="3 4">
    <name type="scientific">Ruminiclostridium hungatei</name>
    <name type="common">Clostridium hungatei</name>
    <dbReference type="NCBI Taxonomy" id="48256"/>
    <lineage>
        <taxon>Bacteria</taxon>
        <taxon>Bacillati</taxon>
        <taxon>Bacillota</taxon>
        <taxon>Clostridia</taxon>
        <taxon>Eubacteriales</taxon>
        <taxon>Oscillospiraceae</taxon>
        <taxon>Ruminiclostridium</taxon>
    </lineage>
</organism>
<evidence type="ECO:0000313" key="4">
    <source>
        <dbReference type="Proteomes" id="UP000191554"/>
    </source>
</evidence>
<reference evidence="3 4" key="1">
    <citation type="submission" date="2017-03" db="EMBL/GenBank/DDBJ databases">
        <title>Genome sequence of Clostridium hungatei DSM 14427.</title>
        <authorList>
            <person name="Poehlein A."/>
            <person name="Daniel R."/>
        </authorList>
    </citation>
    <scope>NUCLEOTIDE SEQUENCE [LARGE SCALE GENOMIC DNA]</scope>
    <source>
        <strain evidence="3 4">DSM 14427</strain>
    </source>
</reference>
<dbReference type="Proteomes" id="UP000191554">
    <property type="component" value="Unassembled WGS sequence"/>
</dbReference>
<sequence>MKRRIIIALTVVISVTAISLTTFAINDTVRSHPNNGAKYNENPAPVYTDNSVKPDKNFVSEEKCEESIVKTKTSYKKSSELKQWSKHLKDENKDIVDHQISDNRMVRVIKTIYPDGLDTKAGFYANAIVTTVFDAETGTLLESTVTGDYQGKK</sequence>
<evidence type="ECO:0000313" key="3">
    <source>
        <dbReference type="EMBL" id="OPX42758.1"/>
    </source>
</evidence>
<feature type="chain" id="PRO_5038422234" description="PepSY domain-containing protein" evidence="2">
    <location>
        <begin position="25"/>
        <end position="153"/>
    </location>
</feature>
<comment type="caution">
    <text evidence="3">The sequence shown here is derived from an EMBL/GenBank/DDBJ whole genome shotgun (WGS) entry which is preliminary data.</text>
</comment>
<evidence type="ECO:0008006" key="5">
    <source>
        <dbReference type="Google" id="ProtNLM"/>
    </source>
</evidence>
<accession>A0A1V4SFW3</accession>
<name>A0A1V4SFW3_RUMHU</name>
<dbReference type="AlphaFoldDB" id="A0A1V4SFW3"/>
<dbReference type="RefSeq" id="WP_080065838.1">
    <property type="nucleotide sequence ID" value="NZ_MZGX01000025.1"/>
</dbReference>
<dbReference type="OrthoDB" id="2112688at2"/>
<evidence type="ECO:0000256" key="1">
    <source>
        <dbReference type="SAM" id="MobiDB-lite"/>
    </source>
</evidence>
<dbReference type="EMBL" id="MZGX01000025">
    <property type="protein sequence ID" value="OPX42758.1"/>
    <property type="molecule type" value="Genomic_DNA"/>
</dbReference>
<keyword evidence="4" id="KW-1185">Reference proteome</keyword>
<feature type="signal peptide" evidence="2">
    <location>
        <begin position="1"/>
        <end position="24"/>
    </location>
</feature>
<keyword evidence="2" id="KW-0732">Signal</keyword>